<keyword evidence="2" id="KW-1185">Reference proteome</keyword>
<evidence type="ECO:0000313" key="1">
    <source>
        <dbReference type="EMBL" id="QXM25011.1"/>
    </source>
</evidence>
<dbReference type="EMBL" id="CP076448">
    <property type="protein sequence ID" value="QXM25011.1"/>
    <property type="molecule type" value="Genomic_DNA"/>
</dbReference>
<reference evidence="1" key="1">
    <citation type="submission" date="2021-06" db="EMBL/GenBank/DDBJ databases">
        <title>Elioraea tepida, sp. nov., a moderately thermophilic aerobic anoxygenic phototrophic bacterium isolated from an alkaline siliceous hot spring mat community in Yellowstone National Park, WY, USA.</title>
        <authorList>
            <person name="Saini M.K."/>
            <person name="Yoshida S."/>
            <person name="Sebastian A."/>
            <person name="Hirose S."/>
            <person name="Hara E."/>
            <person name="Tamaki H."/>
            <person name="Soulier N.T."/>
            <person name="Albert I."/>
            <person name="Hanada S."/>
            <person name="Bryant D.A."/>
            <person name="Tank M."/>
        </authorList>
    </citation>
    <scope>NUCLEOTIDE SEQUENCE</scope>
    <source>
        <strain evidence="1">MS-P2</strain>
    </source>
</reference>
<accession>A0A975U4R2</accession>
<dbReference type="AlphaFoldDB" id="A0A975U4R2"/>
<keyword evidence="1" id="KW-0489">Methyltransferase</keyword>
<name>A0A975U4R2_9PROT</name>
<protein>
    <submittedName>
        <fullName evidence="1">TylF/MycF family methyltransferase</fullName>
    </submittedName>
</protein>
<dbReference type="KEGG" id="elio:KO353_01780"/>
<dbReference type="GO" id="GO:0032259">
    <property type="term" value="P:methylation"/>
    <property type="evidence" value="ECO:0007669"/>
    <property type="project" value="UniProtKB-KW"/>
</dbReference>
<dbReference type="Pfam" id="PF05711">
    <property type="entry name" value="TylF"/>
    <property type="match status" value="1"/>
</dbReference>
<organism evidence="1 2">
    <name type="scientific">Elioraea tepida</name>
    <dbReference type="NCBI Taxonomy" id="2843330"/>
    <lineage>
        <taxon>Bacteria</taxon>
        <taxon>Pseudomonadati</taxon>
        <taxon>Pseudomonadota</taxon>
        <taxon>Alphaproteobacteria</taxon>
        <taxon>Acetobacterales</taxon>
        <taxon>Elioraeaceae</taxon>
        <taxon>Elioraea</taxon>
    </lineage>
</organism>
<keyword evidence="1" id="KW-0808">Transferase</keyword>
<dbReference type="GO" id="GO:0008168">
    <property type="term" value="F:methyltransferase activity"/>
    <property type="evidence" value="ECO:0007669"/>
    <property type="project" value="UniProtKB-KW"/>
</dbReference>
<evidence type="ECO:0000313" key="2">
    <source>
        <dbReference type="Proteomes" id="UP000694001"/>
    </source>
</evidence>
<sequence>MLGLLKKKLREAVDRRVMHLMTQHVDRLVGRLVRQQMADELESLRGGLAVDDPRYVGSQGWTGYGDPFAFHTAAAASALAEGVAACYGFDVDGHIAEFGTMTGATARGLARAMASCDTHLAHAVQVYGSPRRELHLFDSFEGLPAADNPVDAASPHVQDGIWPPGSCRGLTPEQLFAVVTEYLAEDRVRIFPGWFADTVPALPAETRYALIHVDADLYVSAMDVLGNLFARGMVTKGAYIYFDDWSCNRADPAFGERRAWRECVERFRIEYSDQGPYALFCRRFTVHDYQPETATG</sequence>
<dbReference type="Proteomes" id="UP000694001">
    <property type="component" value="Chromosome"/>
</dbReference>
<dbReference type="InterPro" id="IPR008884">
    <property type="entry name" value="TylF_MeTrfase"/>
</dbReference>
<dbReference type="RefSeq" id="WP_218286067.1">
    <property type="nucleotide sequence ID" value="NZ_CP076448.1"/>
</dbReference>
<gene>
    <name evidence="1" type="ORF">KO353_01780</name>
</gene>
<dbReference type="PANTHER" id="PTHR40036:SF1">
    <property type="entry name" value="MACROCIN O-METHYLTRANSFERASE"/>
    <property type="match status" value="1"/>
</dbReference>
<dbReference type="PANTHER" id="PTHR40036">
    <property type="entry name" value="MACROCIN O-METHYLTRANSFERASE"/>
    <property type="match status" value="1"/>
</dbReference>
<proteinExistence type="predicted"/>